<dbReference type="EMBL" id="CP002049">
    <property type="protein sequence ID" value="ADI13286.1"/>
    <property type="molecule type" value="Genomic_DNA"/>
</dbReference>
<dbReference type="Proteomes" id="UP000000379">
    <property type="component" value="Chromosome"/>
</dbReference>
<evidence type="ECO:0000313" key="1">
    <source>
        <dbReference type="EMBL" id="ADI13286.1"/>
    </source>
</evidence>
<accession>D7CXG2</accession>
<protein>
    <submittedName>
        <fullName evidence="1">Uncharacterized protein</fullName>
    </submittedName>
</protein>
<dbReference type="STRING" id="649638.Trad_0144"/>
<sequence length="82" mass="9661">MPWPSLTEVRHAHLRARFAERSAEWHLVIKEYLFCLEAAECAQDVRAIRFFALRLAHAYRTIGMPHKAERYRELGAVPTELR</sequence>
<evidence type="ECO:0000313" key="2">
    <source>
        <dbReference type="Proteomes" id="UP000000379"/>
    </source>
</evidence>
<reference evidence="1 2" key="2">
    <citation type="journal article" date="2011" name="Stand. Genomic Sci.">
        <title>Complete genome sequence of Truepera radiovictrix type strain (RQ-24).</title>
        <authorList>
            <person name="Ivanova N."/>
            <person name="Rohde C."/>
            <person name="Munk C."/>
            <person name="Nolan M."/>
            <person name="Lucas S."/>
            <person name="Del Rio T.G."/>
            <person name="Tice H."/>
            <person name="Deshpande S."/>
            <person name="Cheng J.F."/>
            <person name="Tapia R."/>
            <person name="Han C."/>
            <person name="Goodwin L."/>
            <person name="Pitluck S."/>
            <person name="Liolios K."/>
            <person name="Mavromatis K."/>
            <person name="Mikhailova N."/>
            <person name="Pati A."/>
            <person name="Chen A."/>
            <person name="Palaniappan K."/>
            <person name="Land M."/>
            <person name="Hauser L."/>
            <person name="Chang Y.J."/>
            <person name="Jeffries C.D."/>
            <person name="Brambilla E."/>
            <person name="Rohde M."/>
            <person name="Goker M."/>
            <person name="Tindall B.J."/>
            <person name="Woyke T."/>
            <person name="Bristow J."/>
            <person name="Eisen J.A."/>
            <person name="Markowitz V."/>
            <person name="Hugenholtz P."/>
            <person name="Kyrpides N.C."/>
            <person name="Klenk H.P."/>
            <person name="Lapidus A."/>
        </authorList>
    </citation>
    <scope>NUCLEOTIDE SEQUENCE [LARGE SCALE GENOMIC DNA]</scope>
    <source>
        <strain evidence="2">DSM 17093 / CIP 108686 / LMG 22925 / RQ-24</strain>
    </source>
</reference>
<gene>
    <name evidence="1" type="ordered locus">Trad_0144</name>
</gene>
<dbReference type="OrthoDB" id="72304at2"/>
<organism evidence="1 2">
    <name type="scientific">Truepera radiovictrix (strain DSM 17093 / CIP 108686 / LMG 22925 / RQ-24)</name>
    <dbReference type="NCBI Taxonomy" id="649638"/>
    <lineage>
        <taxon>Bacteria</taxon>
        <taxon>Thermotogati</taxon>
        <taxon>Deinococcota</taxon>
        <taxon>Deinococci</taxon>
        <taxon>Trueperales</taxon>
        <taxon>Trueperaceae</taxon>
        <taxon>Truepera</taxon>
    </lineage>
</organism>
<proteinExistence type="predicted"/>
<dbReference type="AlphaFoldDB" id="D7CXG2"/>
<keyword evidence="2" id="KW-1185">Reference proteome</keyword>
<dbReference type="KEGG" id="tra:Trad_0144"/>
<dbReference type="RefSeq" id="WP_013176666.1">
    <property type="nucleotide sequence ID" value="NC_014221.1"/>
</dbReference>
<reference evidence="2" key="1">
    <citation type="submission" date="2010-05" db="EMBL/GenBank/DDBJ databases">
        <title>The complete genome of Truepera radiovictris DSM 17093.</title>
        <authorList>
            <consortium name="US DOE Joint Genome Institute (JGI-PGF)"/>
            <person name="Lucas S."/>
            <person name="Copeland A."/>
            <person name="Lapidus A."/>
            <person name="Glavina del Rio T."/>
            <person name="Dalin E."/>
            <person name="Tice H."/>
            <person name="Bruce D."/>
            <person name="Goodwin L."/>
            <person name="Pitluck S."/>
            <person name="Kyrpides N."/>
            <person name="Mavromatis K."/>
            <person name="Ovchinnikova G."/>
            <person name="Munk A.C."/>
            <person name="Detter J.C."/>
            <person name="Han C."/>
            <person name="Tapia R."/>
            <person name="Land M."/>
            <person name="Hauser L."/>
            <person name="Markowitz V."/>
            <person name="Cheng J.-F."/>
            <person name="Hugenholtz P."/>
            <person name="Woyke T."/>
            <person name="Wu D."/>
            <person name="Tindall B."/>
            <person name="Pomrenke H.G."/>
            <person name="Brambilla E."/>
            <person name="Klenk H.-P."/>
            <person name="Eisen J.A."/>
        </authorList>
    </citation>
    <scope>NUCLEOTIDE SEQUENCE [LARGE SCALE GENOMIC DNA]</scope>
    <source>
        <strain evidence="2">DSM 17093 / CIP 108686 / LMG 22925 / RQ-24</strain>
    </source>
</reference>
<name>D7CXG2_TRURR</name>
<dbReference type="HOGENOM" id="CLU_180625_0_0_0"/>